<dbReference type="FunFam" id="3.80.10.10:FF:000383">
    <property type="entry name" value="Leucine-rich repeat receptor protein kinase EMS1"/>
    <property type="match status" value="2"/>
</dbReference>
<proteinExistence type="predicted"/>
<protein>
    <recommendedName>
        <fullName evidence="8">L domain-like protein</fullName>
    </recommendedName>
</protein>
<accession>A0AAD2G168</accession>
<comment type="caution">
    <text evidence="6">The sequence shown here is derived from an EMBL/GenBank/DDBJ whole genome shotgun (WGS) entry which is preliminary data.</text>
</comment>
<evidence type="ECO:0000256" key="2">
    <source>
        <dbReference type="ARBA" id="ARBA00022729"/>
    </source>
</evidence>
<dbReference type="Pfam" id="PF00560">
    <property type="entry name" value="LRR_1"/>
    <property type="match status" value="2"/>
</dbReference>
<dbReference type="AlphaFoldDB" id="A0AAD2G168"/>
<organism evidence="6 7">
    <name type="scientific">Cylindrotheca closterium</name>
    <dbReference type="NCBI Taxonomy" id="2856"/>
    <lineage>
        <taxon>Eukaryota</taxon>
        <taxon>Sar</taxon>
        <taxon>Stramenopiles</taxon>
        <taxon>Ochrophyta</taxon>
        <taxon>Bacillariophyta</taxon>
        <taxon>Bacillariophyceae</taxon>
        <taxon>Bacillariophycidae</taxon>
        <taxon>Bacillariales</taxon>
        <taxon>Bacillariaceae</taxon>
        <taxon>Cylindrotheca</taxon>
    </lineage>
</organism>
<dbReference type="Proteomes" id="UP001295423">
    <property type="component" value="Unassembled WGS sequence"/>
</dbReference>
<keyword evidence="4" id="KW-0472">Membrane</keyword>
<evidence type="ECO:0000256" key="4">
    <source>
        <dbReference type="ARBA" id="ARBA00023136"/>
    </source>
</evidence>
<dbReference type="InterPro" id="IPR001611">
    <property type="entry name" value="Leu-rich_rpt"/>
</dbReference>
<dbReference type="InterPro" id="IPR032675">
    <property type="entry name" value="LRR_dom_sf"/>
</dbReference>
<dbReference type="GO" id="GO:0016020">
    <property type="term" value="C:membrane"/>
    <property type="evidence" value="ECO:0007669"/>
    <property type="project" value="UniProtKB-SubCell"/>
</dbReference>
<evidence type="ECO:0008006" key="8">
    <source>
        <dbReference type="Google" id="ProtNLM"/>
    </source>
</evidence>
<gene>
    <name evidence="6" type="ORF">CYCCA115_LOCUS17964</name>
</gene>
<evidence type="ECO:0000256" key="3">
    <source>
        <dbReference type="ARBA" id="ARBA00022737"/>
    </source>
</evidence>
<evidence type="ECO:0000313" key="6">
    <source>
        <dbReference type="EMBL" id="CAJ1959543.1"/>
    </source>
</evidence>
<name>A0AAD2G168_9STRA</name>
<dbReference type="PANTHER" id="PTHR45974">
    <property type="entry name" value="RECEPTOR-LIKE PROTEIN 55"/>
    <property type="match status" value="1"/>
</dbReference>
<keyword evidence="7" id="KW-1185">Reference proteome</keyword>
<reference evidence="6" key="1">
    <citation type="submission" date="2023-08" db="EMBL/GenBank/DDBJ databases">
        <authorList>
            <person name="Audoor S."/>
            <person name="Bilcke G."/>
        </authorList>
    </citation>
    <scope>NUCLEOTIDE SEQUENCE</scope>
</reference>
<sequence>MVQRPVKTSGPLIGSASAGCDDIISTLDASECVDSTALDDESSPQHHAMYWICKHDPAKLDLDDPGFLTRYALAVLFYGTSGRLPADTGVEETDWINHDYWLTGVGYCSWFGITCVDEEGNLELNANGEILQIELSQNILSGSLPPELSALSDAFGFHLDSNFLHGSIPSHFGLLTNLRDLWLSDNKLSGSIPRELGNMEELRELTLGKNDLTGRIPETISQATHLHYFAMAGNHLIGTVPSAIFATLTALKTFHASDNELTGRIPEELYGMTTLSALRLSENELSGTLSEKLGQLIYLERLHLSGNRFNGEIPDTFLGMDLLTECRLGHNDFNGVIPVSLGESLALVELTLEDNALTGNVSDEVCTLTEIGSLEVLTADCYSGVNSIEGTLDPSNIESTRVVEGRGELGRMTSKEKRDNVVCDCCTECF</sequence>
<evidence type="ECO:0000313" key="7">
    <source>
        <dbReference type="Proteomes" id="UP001295423"/>
    </source>
</evidence>
<dbReference type="PROSITE" id="PS51257">
    <property type="entry name" value="PROKAR_LIPOPROTEIN"/>
    <property type="match status" value="1"/>
</dbReference>
<keyword evidence="3" id="KW-0677">Repeat</keyword>
<comment type="subcellular location">
    <subcellularLocation>
        <location evidence="1">Membrane</location>
    </subcellularLocation>
</comment>
<keyword evidence="5" id="KW-0325">Glycoprotein</keyword>
<dbReference type="Gene3D" id="3.80.10.10">
    <property type="entry name" value="Ribonuclease Inhibitor"/>
    <property type="match status" value="2"/>
</dbReference>
<evidence type="ECO:0000256" key="1">
    <source>
        <dbReference type="ARBA" id="ARBA00004370"/>
    </source>
</evidence>
<dbReference type="SUPFAM" id="SSF52058">
    <property type="entry name" value="L domain-like"/>
    <property type="match status" value="1"/>
</dbReference>
<keyword evidence="2" id="KW-0732">Signal</keyword>
<dbReference type="EMBL" id="CAKOGP040002003">
    <property type="protein sequence ID" value="CAJ1959543.1"/>
    <property type="molecule type" value="Genomic_DNA"/>
</dbReference>
<evidence type="ECO:0000256" key="5">
    <source>
        <dbReference type="ARBA" id="ARBA00023180"/>
    </source>
</evidence>